<feature type="domain" description="Rhodanese" evidence="1">
    <location>
        <begin position="20"/>
        <end position="105"/>
    </location>
</feature>
<dbReference type="SUPFAM" id="SSF52821">
    <property type="entry name" value="Rhodanese/Cell cycle control phosphatase"/>
    <property type="match status" value="1"/>
</dbReference>
<keyword evidence="3" id="KW-1185">Reference proteome</keyword>
<evidence type="ECO:0000259" key="1">
    <source>
        <dbReference type="PROSITE" id="PS50206"/>
    </source>
</evidence>
<dbReference type="InterPro" id="IPR001763">
    <property type="entry name" value="Rhodanese-like_dom"/>
</dbReference>
<dbReference type="Gene3D" id="3.40.250.10">
    <property type="entry name" value="Rhodanese-like domain"/>
    <property type="match status" value="1"/>
</dbReference>
<dbReference type="CDD" id="cd00158">
    <property type="entry name" value="RHOD"/>
    <property type="match status" value="1"/>
</dbReference>
<comment type="caution">
    <text evidence="2">The sequence shown here is derived from an EMBL/GenBank/DDBJ whole genome shotgun (WGS) entry which is preliminary data.</text>
</comment>
<sequence length="106" mass="12017">MSEKRVEDINPETVEKRLQDNEQFQLIDVRETNEYEEGHIPGIKLIPLSDFENRYQEIDPAKEVVMVCRSGGRSGKASDFLAANGYENVKNMVGGMLAWNGEVERG</sequence>
<proteinExistence type="predicted"/>
<evidence type="ECO:0000313" key="2">
    <source>
        <dbReference type="EMBL" id="TLS38749.1"/>
    </source>
</evidence>
<dbReference type="InterPro" id="IPR036873">
    <property type="entry name" value="Rhodanese-like_dom_sf"/>
</dbReference>
<gene>
    <name evidence="2" type="ORF">FCL54_00060</name>
</gene>
<dbReference type="PANTHER" id="PTHR43031:SF17">
    <property type="entry name" value="SULFURTRANSFERASE YTWF-RELATED"/>
    <property type="match status" value="1"/>
</dbReference>
<reference evidence="2 3" key="1">
    <citation type="submission" date="2019-04" db="EMBL/GenBank/DDBJ databases">
        <title>Bacillus caeni sp. nov., a bacterium isolated from mangrove sediment.</title>
        <authorList>
            <person name="Huang H."/>
            <person name="Mo K."/>
            <person name="Hu Y."/>
        </authorList>
    </citation>
    <scope>NUCLEOTIDE SEQUENCE [LARGE SCALE GENOMIC DNA]</scope>
    <source>
        <strain evidence="2 3">HB172195</strain>
    </source>
</reference>
<dbReference type="RefSeq" id="WP_138121910.1">
    <property type="nucleotide sequence ID" value="NZ_SWLG01000001.1"/>
</dbReference>
<organism evidence="2 3">
    <name type="scientific">Exobacillus caeni</name>
    <dbReference type="NCBI Taxonomy" id="2574798"/>
    <lineage>
        <taxon>Bacteria</taxon>
        <taxon>Bacillati</taxon>
        <taxon>Bacillota</taxon>
        <taxon>Bacilli</taxon>
        <taxon>Bacillales</taxon>
        <taxon>Guptibacillaceae</taxon>
        <taxon>Exobacillus</taxon>
    </lineage>
</organism>
<dbReference type="InterPro" id="IPR050229">
    <property type="entry name" value="GlpE_sulfurtransferase"/>
</dbReference>
<dbReference type="Proteomes" id="UP000308230">
    <property type="component" value="Unassembled WGS sequence"/>
</dbReference>
<name>A0A5R9F8A1_9BACL</name>
<dbReference type="Pfam" id="PF00581">
    <property type="entry name" value="Rhodanese"/>
    <property type="match status" value="1"/>
</dbReference>
<protein>
    <submittedName>
        <fullName evidence="2">Rhodanese-like domain-containing protein</fullName>
    </submittedName>
</protein>
<evidence type="ECO:0000313" key="3">
    <source>
        <dbReference type="Proteomes" id="UP000308230"/>
    </source>
</evidence>
<dbReference type="PANTHER" id="PTHR43031">
    <property type="entry name" value="FAD-DEPENDENT OXIDOREDUCTASE"/>
    <property type="match status" value="1"/>
</dbReference>
<dbReference type="PROSITE" id="PS50206">
    <property type="entry name" value="RHODANESE_3"/>
    <property type="match status" value="1"/>
</dbReference>
<dbReference type="AlphaFoldDB" id="A0A5R9F8A1"/>
<dbReference type="OrthoDB" id="9800872at2"/>
<accession>A0A5R9F8A1</accession>
<dbReference type="SMART" id="SM00450">
    <property type="entry name" value="RHOD"/>
    <property type="match status" value="1"/>
</dbReference>
<dbReference type="EMBL" id="SWLG01000001">
    <property type="protein sequence ID" value="TLS38749.1"/>
    <property type="molecule type" value="Genomic_DNA"/>
</dbReference>